<accession>A0A7R9QW61</accession>
<dbReference type="AlphaFoldDB" id="A0A7R9QW61"/>
<dbReference type="Proteomes" id="UP000728032">
    <property type="component" value="Unassembled WGS sequence"/>
</dbReference>
<feature type="non-terminal residue" evidence="2">
    <location>
        <position position="322"/>
    </location>
</feature>
<gene>
    <name evidence="2" type="ORF">ONB1V03_LOCUS15656</name>
</gene>
<keyword evidence="1" id="KW-0175">Coiled coil</keyword>
<protein>
    <submittedName>
        <fullName evidence="2">Uncharacterized protein</fullName>
    </submittedName>
</protein>
<evidence type="ECO:0000313" key="2">
    <source>
        <dbReference type="EMBL" id="CAD7659052.1"/>
    </source>
</evidence>
<evidence type="ECO:0000256" key="1">
    <source>
        <dbReference type="SAM" id="Coils"/>
    </source>
</evidence>
<evidence type="ECO:0000313" key="3">
    <source>
        <dbReference type="Proteomes" id="UP000728032"/>
    </source>
</evidence>
<name>A0A7R9QW61_9ACAR</name>
<organism evidence="2">
    <name type="scientific">Oppiella nova</name>
    <dbReference type="NCBI Taxonomy" id="334625"/>
    <lineage>
        <taxon>Eukaryota</taxon>
        <taxon>Metazoa</taxon>
        <taxon>Ecdysozoa</taxon>
        <taxon>Arthropoda</taxon>
        <taxon>Chelicerata</taxon>
        <taxon>Arachnida</taxon>
        <taxon>Acari</taxon>
        <taxon>Acariformes</taxon>
        <taxon>Sarcoptiformes</taxon>
        <taxon>Oribatida</taxon>
        <taxon>Brachypylina</taxon>
        <taxon>Oppioidea</taxon>
        <taxon>Oppiidae</taxon>
        <taxon>Oppiella</taxon>
    </lineage>
</organism>
<dbReference type="EMBL" id="OC931228">
    <property type="protein sequence ID" value="CAD7659052.1"/>
    <property type="molecule type" value="Genomic_DNA"/>
</dbReference>
<proteinExistence type="predicted"/>
<sequence>ILSLVFYLHDFHDESGGKELSLLLVVLRLWRIFQIIKSLIEESQQKIIQTLNVCEKERTHCEHKIDILILKVEDLEHEVAYLKEKLKKTEKDNTSYIQQLIDSKPKKLNAKRTQSSQSYCPCRKDSFKNTSKPQTVKQKSCSQVNYTLVNIESQPLIPKHVINDNHNEDVEDLDVFAKNLAQSITIDVMNAVIDKTNSHLMDSISDCLTDAQIYTKINSMQSLSNKTPINPSSSRSSHNQFISNSVIPSPILNGTDIYSSLHHLITEPHNQSNHYKPNQSKKTATFDSSCAAHQLNNEDSDVERIKKVEFNINDRDIPLSSL</sequence>
<keyword evidence="3" id="KW-1185">Reference proteome</keyword>
<feature type="coiled-coil region" evidence="1">
    <location>
        <begin position="65"/>
        <end position="92"/>
    </location>
</feature>
<dbReference type="OrthoDB" id="427456at2759"/>
<dbReference type="EMBL" id="CAJPVJ010016403">
    <property type="protein sequence ID" value="CAG2176222.1"/>
    <property type="molecule type" value="Genomic_DNA"/>
</dbReference>
<reference evidence="2" key="1">
    <citation type="submission" date="2020-11" db="EMBL/GenBank/DDBJ databases">
        <authorList>
            <person name="Tran Van P."/>
        </authorList>
    </citation>
    <scope>NUCLEOTIDE SEQUENCE</scope>
</reference>